<dbReference type="VEuPathDB" id="FungiDB:HCDG_06859"/>
<dbReference type="AlphaFoldDB" id="C6HKX8"/>
<reference evidence="3" key="1">
    <citation type="submission" date="2009-05" db="EMBL/GenBank/DDBJ databases">
        <title>The genome sequence of Ajellomyces capsulatus strain H143.</title>
        <authorList>
            <person name="Champion M."/>
            <person name="Cuomo C.A."/>
            <person name="Ma L.-J."/>
            <person name="Henn M.R."/>
            <person name="Sil A."/>
            <person name="Goldman B."/>
            <person name="Young S.K."/>
            <person name="Kodira C.D."/>
            <person name="Zeng Q."/>
            <person name="Koehrsen M."/>
            <person name="Alvarado L."/>
            <person name="Berlin A.M."/>
            <person name="Borenstein D."/>
            <person name="Chen Z."/>
            <person name="Engels R."/>
            <person name="Freedman E."/>
            <person name="Gellesch M."/>
            <person name="Goldberg J."/>
            <person name="Griggs A."/>
            <person name="Gujja S."/>
            <person name="Heiman D.I."/>
            <person name="Hepburn T.A."/>
            <person name="Howarth C."/>
            <person name="Jen D."/>
            <person name="Larson L."/>
            <person name="Lewis B."/>
            <person name="Mehta T."/>
            <person name="Park D."/>
            <person name="Pearson M."/>
            <person name="Roberts A."/>
            <person name="Saif S."/>
            <person name="Shea T.D."/>
            <person name="Shenoy N."/>
            <person name="Sisk P."/>
            <person name="Stolte C."/>
            <person name="Sykes S."/>
            <person name="Walk T."/>
            <person name="White J."/>
            <person name="Yandava C."/>
            <person name="Klein B."/>
            <person name="McEwen J.G."/>
            <person name="Puccia R."/>
            <person name="Goldman G.H."/>
            <person name="Felipe M.S."/>
            <person name="Nino-Vega G."/>
            <person name="San-Blas G."/>
            <person name="Taylor J.W."/>
            <person name="Mendoza L."/>
            <person name="Galagan J.E."/>
            <person name="Nusbaum C."/>
            <person name="Birren B.W."/>
        </authorList>
    </citation>
    <scope>NUCLEOTIDE SEQUENCE [LARGE SCALE GENOMIC DNA]</scope>
    <source>
        <strain evidence="3">H143</strain>
    </source>
</reference>
<gene>
    <name evidence="2" type="ORF">HCDG_06859</name>
</gene>
<feature type="region of interest" description="Disordered" evidence="1">
    <location>
        <begin position="115"/>
        <end position="139"/>
    </location>
</feature>
<evidence type="ECO:0000313" key="2">
    <source>
        <dbReference type="EMBL" id="EER38915.1"/>
    </source>
</evidence>
<proteinExistence type="predicted"/>
<dbReference type="Proteomes" id="UP000002624">
    <property type="component" value="Unassembled WGS sequence"/>
</dbReference>
<name>C6HKX8_AJECH</name>
<dbReference type="EMBL" id="GG692430">
    <property type="protein sequence ID" value="EER38915.1"/>
    <property type="molecule type" value="Genomic_DNA"/>
</dbReference>
<protein>
    <submittedName>
        <fullName evidence="2">Uncharacterized protein</fullName>
    </submittedName>
</protein>
<accession>C6HKX8</accession>
<dbReference type="HOGENOM" id="CLU_1844541_0_0_1"/>
<organism evidence="2 3">
    <name type="scientific">Ajellomyces capsulatus (strain H143)</name>
    <name type="common">Darling's disease fungus</name>
    <name type="synonym">Histoplasma capsulatum</name>
    <dbReference type="NCBI Taxonomy" id="544712"/>
    <lineage>
        <taxon>Eukaryota</taxon>
        <taxon>Fungi</taxon>
        <taxon>Dikarya</taxon>
        <taxon>Ascomycota</taxon>
        <taxon>Pezizomycotina</taxon>
        <taxon>Eurotiomycetes</taxon>
        <taxon>Eurotiomycetidae</taxon>
        <taxon>Onygenales</taxon>
        <taxon>Ajellomycetaceae</taxon>
        <taxon>Histoplasma</taxon>
    </lineage>
</organism>
<sequence length="139" mass="15586">MADEISITERAISPMLLKSGLSRRLLVDESEAEWKLLYEITMNEQTRILAIDSTSAQATATDSMSFFGRKGQPGKQRISLCPKPRMVLSRPEESSKLQRRGKVIVGSINAASHSTGLKKSHISQRLKPHNEVDMRKYSD</sequence>
<evidence type="ECO:0000313" key="3">
    <source>
        <dbReference type="Proteomes" id="UP000002624"/>
    </source>
</evidence>
<feature type="compositionally biased region" description="Basic residues" evidence="1">
    <location>
        <begin position="116"/>
        <end position="127"/>
    </location>
</feature>
<evidence type="ECO:0000256" key="1">
    <source>
        <dbReference type="SAM" id="MobiDB-lite"/>
    </source>
</evidence>
<feature type="compositionally biased region" description="Basic and acidic residues" evidence="1">
    <location>
        <begin position="128"/>
        <end position="139"/>
    </location>
</feature>